<feature type="active site" description="Charge relay system" evidence="5 6">
    <location>
        <position position="185"/>
    </location>
</feature>
<dbReference type="InterPro" id="IPR034045">
    <property type="entry name" value="Pep_S8_CspA-like"/>
</dbReference>
<feature type="active site" description="Charge relay system" evidence="5 6">
    <location>
        <position position="496"/>
    </location>
</feature>
<evidence type="ECO:0000256" key="7">
    <source>
        <dbReference type="RuleBase" id="RU003355"/>
    </source>
</evidence>
<dbReference type="Gene3D" id="3.40.50.200">
    <property type="entry name" value="Peptidase S8/S53 domain"/>
    <property type="match status" value="2"/>
</dbReference>
<reference evidence="10 11" key="1">
    <citation type="submission" date="2016-11" db="EMBL/GenBank/DDBJ databases">
        <authorList>
            <person name="Jaros S."/>
            <person name="Januszkiewicz K."/>
            <person name="Wedrychowicz H."/>
        </authorList>
    </citation>
    <scope>NUCLEOTIDE SEQUENCE [LARGE SCALE GENOMIC DNA]</scope>
    <source>
        <strain evidence="10 11">DSM 3089</strain>
    </source>
</reference>
<evidence type="ECO:0000256" key="6">
    <source>
        <dbReference type="PROSITE-ProRule" id="PRU01240"/>
    </source>
</evidence>
<dbReference type="InterPro" id="IPR023827">
    <property type="entry name" value="Peptidase_S8_Asp-AS"/>
</dbReference>
<comment type="similarity">
    <text evidence="1 6 7">Belongs to the peptidase S8 family.</text>
</comment>
<evidence type="ECO:0000313" key="10">
    <source>
        <dbReference type="EMBL" id="SHI08472.1"/>
    </source>
</evidence>
<dbReference type="GO" id="GO:0006508">
    <property type="term" value="P:proteolysis"/>
    <property type="evidence" value="ECO:0007669"/>
    <property type="project" value="UniProtKB-KW"/>
</dbReference>
<dbReference type="STRING" id="1121306.SAMN02745196_02743"/>
<feature type="domain" description="Peptidase S8/S53" evidence="8">
    <location>
        <begin position="1063"/>
        <end position="1183"/>
    </location>
</feature>
<evidence type="ECO:0000259" key="9">
    <source>
        <dbReference type="Pfam" id="PF18425"/>
    </source>
</evidence>
<feature type="active site" description="Charge relay system" evidence="6">
    <location>
        <position position="808"/>
    </location>
</feature>
<dbReference type="Gene3D" id="2.60.120.1290">
    <property type="match status" value="2"/>
</dbReference>
<dbReference type="RefSeq" id="WP_084666355.1">
    <property type="nucleotide sequence ID" value="NZ_FQXP01000012.1"/>
</dbReference>
<dbReference type="PANTHER" id="PTHR43806:SF11">
    <property type="entry name" value="CEREVISIN-RELATED"/>
    <property type="match status" value="1"/>
</dbReference>
<accession>A0A1M5Y915</accession>
<dbReference type="InterPro" id="IPR050131">
    <property type="entry name" value="Peptidase_S8_subtilisin-like"/>
</dbReference>
<feature type="domain" description="Peptidase S8/S53" evidence="8">
    <location>
        <begin position="119"/>
        <end position="293"/>
    </location>
</feature>
<dbReference type="GO" id="GO:0004252">
    <property type="term" value="F:serine-type endopeptidase activity"/>
    <property type="evidence" value="ECO:0007669"/>
    <property type="project" value="UniProtKB-UniRule"/>
</dbReference>
<evidence type="ECO:0000256" key="5">
    <source>
        <dbReference type="PIRSR" id="PIRSR615500-1"/>
    </source>
</evidence>
<dbReference type="InterPro" id="IPR041365">
    <property type="entry name" value="CspB_prodomain"/>
</dbReference>
<keyword evidence="11" id="KW-1185">Reference proteome</keyword>
<sequence>MEKANALTNLITKVPREVRVKVAEYFNEPQNEKEFLELAVLISGDINIVKEKITALEGSIVDLGFNFAVISIRGENLDKALQIPEIRYFELPKPMYASSLASNKSSCITRVWESYNLTGKGVIVGFIDSGIDYMHPAFRNEDGTTRIKYIYDIQSDMVYTEEDINNAIKAPNPLSIVNQVDTSGHGTHVAGIACGGGKINKDYYGVAYESSIIMVKMTRTKQANFAQSTQLMKGVKFLIDKSKELKAPLVINLSFSTNDGAHDGESLLELYIKTVSELERLNFVIAAGNEGESGHHVGGIIQPQQSIGFNMGPDERIIVLQLYKNFLSELSIEIKDSSGRSSGIVPLNKSYISSNIGLDSYYIYNSGPQPFNLNGETVITLIPLRTTLTPGVWTINLYSNSNLKNQEYNIWLPISEGLSPSTKFLSPNPYNTLGIPGTVMTAITVGSYNAVTNNLSAFSGRGPRSFQSIKPDLVAPGENIESASPNRSFTTMSGTSMATPMVAGASALLMEWGIVKGNDVYMYGDRVKYFLIKGAVRNRTDISYPDPSWGYGTLCLSNSMEAWINEGMVRSRHNMRNIRLEENFVIPSIEIKKKIKSNGEKERGCGCKEKLGQEEYGNDYENPRVSQGGEEFCKKGFYDPNYESIIILYEGDIKETLKKIEYACATVLDDNYALLVVESSKKNEVIKSIPQITYVDKGTLYTLNSVSPLETANIEKFHDAPYLNLRGNGVLIGIIDTGIDYLNKEFMYEDDTTRIAAIWDQTIQEGPGPEKIGLGTEYKREQINAAITAHKEGKDPYQIVKSKDEIGHGTKVAGIAGARDGSIGAAPDCELVMVKLKPAEKVFLDEIGINAPNTPVYDGSNLILGINYLYNFYKKEKKPMVILIPLGGNFGAHDGSTLLERFIDDISRSRGVVVVTGTGNEGDVGIHAEGKLNNNGEIQTVELKVDDNEENLIVSIWGRMPDKIAVGIVSPSGEAIDRVPPKLGFLYDFNLVFERSKVFINYFLPEELTGDELITILIKNIKGGIWQIKLYGDYIVNGKYDMWIPSSQLIKSGTKFLNASPYTTLTTPGTSRTAIVTSAYDQNNSTILGYSGRGYTRDGRVKPDVTTGGINVRTTMVGGGESVVSGSSAASAVLAGAVALILEWGIVQKNDTNMYSNKVKALLIRGTKKRDGDIYPNTQWGYGMLDLEGLFKAFRGYEEDMDSYIRLFKDDNIVEVDDIIESKNIKGKVLVRIPEEILISLNK</sequence>
<dbReference type="Gene3D" id="3.30.70.2980">
    <property type="match status" value="1"/>
</dbReference>
<feature type="active site" description="Charge relay system" evidence="6">
    <location>
        <position position="736"/>
    </location>
</feature>
<dbReference type="OrthoDB" id="2744137at2"/>
<dbReference type="PROSITE" id="PS51892">
    <property type="entry name" value="SUBTILASE"/>
    <property type="match status" value="2"/>
</dbReference>
<feature type="domain" description="Csp protease B prodomain" evidence="9">
    <location>
        <begin position="2"/>
        <end position="93"/>
    </location>
</feature>
<dbReference type="SUPFAM" id="SSF52743">
    <property type="entry name" value="Subtilisin-like"/>
    <property type="match status" value="2"/>
</dbReference>
<gene>
    <name evidence="10" type="ORF">SAMN02745196_02743</name>
</gene>
<dbReference type="Pfam" id="PF18425">
    <property type="entry name" value="CspB_prodomain"/>
    <property type="match status" value="1"/>
</dbReference>
<dbReference type="PANTHER" id="PTHR43806">
    <property type="entry name" value="PEPTIDASE S8"/>
    <property type="match status" value="1"/>
</dbReference>
<name>A0A1M5Y915_9CLOT</name>
<evidence type="ECO:0000256" key="4">
    <source>
        <dbReference type="ARBA" id="ARBA00022825"/>
    </source>
</evidence>
<dbReference type="InterPro" id="IPR015500">
    <property type="entry name" value="Peptidase_S8_subtilisin-rel"/>
</dbReference>
<dbReference type="Proteomes" id="UP000184526">
    <property type="component" value="Unassembled WGS sequence"/>
</dbReference>
<evidence type="ECO:0000256" key="2">
    <source>
        <dbReference type="ARBA" id="ARBA00022670"/>
    </source>
</evidence>
<dbReference type="InterPro" id="IPR023828">
    <property type="entry name" value="Peptidase_S8_Ser-AS"/>
</dbReference>
<dbReference type="InterPro" id="IPR000209">
    <property type="entry name" value="Peptidase_S8/S53_dom"/>
</dbReference>
<feature type="domain" description="Peptidase S8/S53" evidence="8">
    <location>
        <begin position="430"/>
        <end position="535"/>
    </location>
</feature>
<dbReference type="EMBL" id="FQXP01000012">
    <property type="protein sequence ID" value="SHI08472.1"/>
    <property type="molecule type" value="Genomic_DNA"/>
</dbReference>
<feature type="active site" description="Charge relay system" evidence="5 6">
    <location>
        <position position="128"/>
    </location>
</feature>
<organism evidence="10 11">
    <name type="scientific">Clostridium collagenovorans DSM 3089</name>
    <dbReference type="NCBI Taxonomy" id="1121306"/>
    <lineage>
        <taxon>Bacteria</taxon>
        <taxon>Bacillati</taxon>
        <taxon>Bacillota</taxon>
        <taxon>Clostridia</taxon>
        <taxon>Eubacteriales</taxon>
        <taxon>Clostridiaceae</taxon>
        <taxon>Clostridium</taxon>
    </lineage>
</organism>
<evidence type="ECO:0000313" key="11">
    <source>
        <dbReference type="Proteomes" id="UP000184526"/>
    </source>
</evidence>
<dbReference type="AlphaFoldDB" id="A0A1M5Y915"/>
<dbReference type="PROSITE" id="PS00136">
    <property type="entry name" value="SUBTILASE_ASP"/>
    <property type="match status" value="2"/>
</dbReference>
<dbReference type="PROSITE" id="PS00138">
    <property type="entry name" value="SUBTILASE_SER"/>
    <property type="match status" value="1"/>
</dbReference>
<evidence type="ECO:0000259" key="8">
    <source>
        <dbReference type="Pfam" id="PF00082"/>
    </source>
</evidence>
<evidence type="ECO:0000256" key="3">
    <source>
        <dbReference type="ARBA" id="ARBA00022801"/>
    </source>
</evidence>
<dbReference type="PRINTS" id="PR00723">
    <property type="entry name" value="SUBTILISIN"/>
</dbReference>
<dbReference type="InterPro" id="IPR036852">
    <property type="entry name" value="Peptidase_S8/S53_dom_sf"/>
</dbReference>
<evidence type="ECO:0000256" key="1">
    <source>
        <dbReference type="ARBA" id="ARBA00011073"/>
    </source>
</evidence>
<keyword evidence="4 6" id="KW-0720">Serine protease</keyword>
<dbReference type="Pfam" id="PF00082">
    <property type="entry name" value="Peptidase_S8"/>
    <property type="match status" value="4"/>
</dbReference>
<keyword evidence="2 6" id="KW-0645">Protease</keyword>
<dbReference type="InterPro" id="IPR022398">
    <property type="entry name" value="Peptidase_S8_His-AS"/>
</dbReference>
<feature type="domain" description="Peptidase S8/S53" evidence="8">
    <location>
        <begin position="727"/>
        <end position="935"/>
    </location>
</feature>
<keyword evidence="3 6" id="KW-0378">Hydrolase</keyword>
<proteinExistence type="inferred from homology"/>
<dbReference type="CDD" id="cd07478">
    <property type="entry name" value="Peptidases_S8_CspA-like"/>
    <property type="match status" value="2"/>
</dbReference>
<feature type="active site" description="Charge relay system" evidence="6">
    <location>
        <position position="1128"/>
    </location>
</feature>
<dbReference type="PROSITE" id="PS00137">
    <property type="entry name" value="SUBTILASE_HIS"/>
    <property type="match status" value="2"/>
</dbReference>
<protein>
    <submittedName>
        <fullName evidence="10">Subtilisin-like serine proteases</fullName>
    </submittedName>
</protein>